<proteinExistence type="predicted"/>
<keyword evidence="2" id="KW-1185">Reference proteome</keyword>
<protein>
    <submittedName>
        <fullName evidence="1">Uncharacterized protein</fullName>
    </submittedName>
</protein>
<dbReference type="EMBL" id="JAOYFB010000040">
    <property type="protein sequence ID" value="KAK4036496.1"/>
    <property type="molecule type" value="Genomic_DNA"/>
</dbReference>
<dbReference type="Proteomes" id="UP001234178">
    <property type="component" value="Unassembled WGS sequence"/>
</dbReference>
<evidence type="ECO:0000313" key="2">
    <source>
        <dbReference type="Proteomes" id="UP001234178"/>
    </source>
</evidence>
<comment type="caution">
    <text evidence="1">The sequence shown here is derived from an EMBL/GenBank/DDBJ whole genome shotgun (WGS) entry which is preliminary data.</text>
</comment>
<sequence>MPTSAYYFELDARTEKDKVFGSDQSGSTLWCSAIWICWLCDNLWRLQQHFSLWMGLEAMDTGIFHSVTGACVCV</sequence>
<accession>A0ABR0B483</accession>
<name>A0ABR0B483_9CRUS</name>
<reference evidence="1 2" key="1">
    <citation type="journal article" date="2023" name="Nucleic Acids Res.">
        <title>The hologenome of Daphnia magna reveals possible DNA methylation and microbiome-mediated evolution of the host genome.</title>
        <authorList>
            <person name="Chaturvedi A."/>
            <person name="Li X."/>
            <person name="Dhandapani V."/>
            <person name="Marshall H."/>
            <person name="Kissane S."/>
            <person name="Cuenca-Cambronero M."/>
            <person name="Asole G."/>
            <person name="Calvet F."/>
            <person name="Ruiz-Romero M."/>
            <person name="Marangio P."/>
            <person name="Guigo R."/>
            <person name="Rago D."/>
            <person name="Mirbahai L."/>
            <person name="Eastwood N."/>
            <person name="Colbourne J.K."/>
            <person name="Zhou J."/>
            <person name="Mallon E."/>
            <person name="Orsini L."/>
        </authorList>
    </citation>
    <scope>NUCLEOTIDE SEQUENCE [LARGE SCALE GENOMIC DNA]</scope>
    <source>
        <strain evidence="1">LRV0_1</strain>
    </source>
</reference>
<organism evidence="1 2">
    <name type="scientific">Daphnia magna</name>
    <dbReference type="NCBI Taxonomy" id="35525"/>
    <lineage>
        <taxon>Eukaryota</taxon>
        <taxon>Metazoa</taxon>
        <taxon>Ecdysozoa</taxon>
        <taxon>Arthropoda</taxon>
        <taxon>Crustacea</taxon>
        <taxon>Branchiopoda</taxon>
        <taxon>Diplostraca</taxon>
        <taxon>Cladocera</taxon>
        <taxon>Anomopoda</taxon>
        <taxon>Daphniidae</taxon>
        <taxon>Daphnia</taxon>
    </lineage>
</organism>
<gene>
    <name evidence="1" type="ORF">OUZ56_028550</name>
</gene>
<evidence type="ECO:0000313" key="1">
    <source>
        <dbReference type="EMBL" id="KAK4036496.1"/>
    </source>
</evidence>